<evidence type="ECO:0000256" key="5">
    <source>
        <dbReference type="ARBA" id="ARBA00023212"/>
    </source>
</evidence>
<evidence type="ECO:0000256" key="3">
    <source>
        <dbReference type="ARBA" id="ARBA00016573"/>
    </source>
</evidence>
<dbReference type="AlphaFoldDB" id="A0A9P4JIZ3"/>
<dbReference type="Proteomes" id="UP000799536">
    <property type="component" value="Unassembled WGS sequence"/>
</dbReference>
<organism evidence="7 8">
    <name type="scientific">Delitschia confertaspora ATCC 74209</name>
    <dbReference type="NCBI Taxonomy" id="1513339"/>
    <lineage>
        <taxon>Eukaryota</taxon>
        <taxon>Fungi</taxon>
        <taxon>Dikarya</taxon>
        <taxon>Ascomycota</taxon>
        <taxon>Pezizomycotina</taxon>
        <taxon>Dothideomycetes</taxon>
        <taxon>Pleosporomycetidae</taxon>
        <taxon>Pleosporales</taxon>
        <taxon>Delitschiaceae</taxon>
        <taxon>Delitschia</taxon>
    </lineage>
</organism>
<name>A0A9P4JIZ3_9PLEO</name>
<keyword evidence="4" id="KW-0963">Cytoplasm</keyword>
<comment type="similarity">
    <text evidence="2">Belongs to the dynactin subunits 5/6 family. Dynactin subunit 6 subfamily.</text>
</comment>
<proteinExistence type="inferred from homology"/>
<feature type="non-terminal residue" evidence="7">
    <location>
        <position position="1"/>
    </location>
</feature>
<dbReference type="InterPro" id="IPR027777">
    <property type="entry name" value="DCTN6"/>
</dbReference>
<dbReference type="GO" id="GO:0005869">
    <property type="term" value="C:dynactin complex"/>
    <property type="evidence" value="ECO:0007669"/>
    <property type="project" value="InterPro"/>
</dbReference>
<dbReference type="OrthoDB" id="2355at2759"/>
<dbReference type="Gene3D" id="2.160.10.10">
    <property type="entry name" value="Hexapeptide repeat proteins"/>
    <property type="match status" value="1"/>
</dbReference>
<dbReference type="InterPro" id="IPR011004">
    <property type="entry name" value="Trimer_LpxA-like_sf"/>
</dbReference>
<comment type="subcellular location">
    <subcellularLocation>
        <location evidence="1">Cytoplasm</location>
        <location evidence="1">Cytoskeleton</location>
    </subcellularLocation>
</comment>
<dbReference type="SUPFAM" id="SSF51161">
    <property type="entry name" value="Trimeric LpxA-like enzymes"/>
    <property type="match status" value="1"/>
</dbReference>
<dbReference type="GO" id="GO:0007052">
    <property type="term" value="P:mitotic spindle organization"/>
    <property type="evidence" value="ECO:0007669"/>
    <property type="project" value="TreeGrafter"/>
</dbReference>
<accession>A0A9P4JIZ3</accession>
<sequence>RTSTTGKRTVSALPKPTSLVIDPSVIIAQHAAVTGNYPITIGPNVVLHPHAKVSSVWAPVVLGDGVVLYERAFVGVVTGGNGSGDERREGAWLGRNVVVETGAIVEAREVGEGTVVEAGGRVGSGVVVGKFCTITASAVVPPDSKIPDFTVVYSGFERRIDGITKMRPDIQSAKRAMHMKHIEVFRRLMPNNIAKW</sequence>
<comment type="function">
    <text evidence="6">Part of the dynactin complex that activates the molecular motor dynein for ultra-processive transport along microtubules.</text>
</comment>
<gene>
    <name evidence="7" type="ORF">GQ43DRAFT_347986</name>
</gene>
<reference evidence="7" key="1">
    <citation type="journal article" date="2020" name="Stud. Mycol.">
        <title>101 Dothideomycetes genomes: a test case for predicting lifestyles and emergence of pathogens.</title>
        <authorList>
            <person name="Haridas S."/>
            <person name="Albert R."/>
            <person name="Binder M."/>
            <person name="Bloem J."/>
            <person name="Labutti K."/>
            <person name="Salamov A."/>
            <person name="Andreopoulos B."/>
            <person name="Baker S."/>
            <person name="Barry K."/>
            <person name="Bills G."/>
            <person name="Bluhm B."/>
            <person name="Cannon C."/>
            <person name="Castanera R."/>
            <person name="Culley D."/>
            <person name="Daum C."/>
            <person name="Ezra D."/>
            <person name="Gonzalez J."/>
            <person name="Henrissat B."/>
            <person name="Kuo A."/>
            <person name="Liang C."/>
            <person name="Lipzen A."/>
            <person name="Lutzoni F."/>
            <person name="Magnuson J."/>
            <person name="Mondo S."/>
            <person name="Nolan M."/>
            <person name="Ohm R."/>
            <person name="Pangilinan J."/>
            <person name="Park H.-J."/>
            <person name="Ramirez L."/>
            <person name="Alfaro M."/>
            <person name="Sun H."/>
            <person name="Tritt A."/>
            <person name="Yoshinaga Y."/>
            <person name="Zwiers L.-H."/>
            <person name="Turgeon B."/>
            <person name="Goodwin S."/>
            <person name="Spatafora J."/>
            <person name="Crous P."/>
            <person name="Grigoriev I."/>
        </authorList>
    </citation>
    <scope>NUCLEOTIDE SEQUENCE</scope>
    <source>
        <strain evidence="7">ATCC 74209</strain>
    </source>
</reference>
<dbReference type="PANTHER" id="PTHR13072">
    <property type="entry name" value="DYNACTIN 6"/>
    <property type="match status" value="1"/>
</dbReference>
<evidence type="ECO:0000256" key="2">
    <source>
        <dbReference type="ARBA" id="ARBA00007719"/>
    </source>
</evidence>
<comment type="caution">
    <text evidence="7">The sequence shown here is derived from an EMBL/GenBank/DDBJ whole genome shotgun (WGS) entry which is preliminary data.</text>
</comment>
<keyword evidence="8" id="KW-1185">Reference proteome</keyword>
<evidence type="ECO:0000256" key="4">
    <source>
        <dbReference type="ARBA" id="ARBA00022490"/>
    </source>
</evidence>
<feature type="non-terminal residue" evidence="7">
    <location>
        <position position="196"/>
    </location>
</feature>
<evidence type="ECO:0000256" key="6">
    <source>
        <dbReference type="ARBA" id="ARBA00034687"/>
    </source>
</evidence>
<keyword evidence="5" id="KW-0206">Cytoskeleton</keyword>
<dbReference type="GO" id="GO:0070840">
    <property type="term" value="F:dynein complex binding"/>
    <property type="evidence" value="ECO:0007669"/>
    <property type="project" value="TreeGrafter"/>
</dbReference>
<dbReference type="EMBL" id="ML994028">
    <property type="protein sequence ID" value="KAF2200313.1"/>
    <property type="molecule type" value="Genomic_DNA"/>
</dbReference>
<dbReference type="PANTHER" id="PTHR13072:SF0">
    <property type="entry name" value="DYNACTIN SUBUNIT 6"/>
    <property type="match status" value="1"/>
</dbReference>
<evidence type="ECO:0000256" key="1">
    <source>
        <dbReference type="ARBA" id="ARBA00004245"/>
    </source>
</evidence>
<evidence type="ECO:0000313" key="7">
    <source>
        <dbReference type="EMBL" id="KAF2200313.1"/>
    </source>
</evidence>
<evidence type="ECO:0000313" key="8">
    <source>
        <dbReference type="Proteomes" id="UP000799536"/>
    </source>
</evidence>
<protein>
    <recommendedName>
        <fullName evidence="3">Dynactin subunit 6</fullName>
    </recommendedName>
</protein>